<dbReference type="SMART" id="SM00382">
    <property type="entry name" value="AAA"/>
    <property type="match status" value="1"/>
</dbReference>
<comment type="caution">
    <text evidence="9">The sequence shown here is derived from an EMBL/GenBank/DDBJ whole genome shotgun (WGS) entry which is preliminary data.</text>
</comment>
<dbReference type="GO" id="GO:0016887">
    <property type="term" value="F:ATP hydrolysis activity"/>
    <property type="evidence" value="ECO:0007669"/>
    <property type="project" value="InterPro"/>
</dbReference>
<evidence type="ECO:0000256" key="2">
    <source>
        <dbReference type="ARBA" id="ARBA00022448"/>
    </source>
</evidence>
<keyword evidence="5" id="KW-0029">Amino-acid transport</keyword>
<evidence type="ECO:0000256" key="4">
    <source>
        <dbReference type="ARBA" id="ARBA00022840"/>
    </source>
</evidence>
<dbReference type="Pfam" id="PF00005">
    <property type="entry name" value="ABC_tran"/>
    <property type="match status" value="1"/>
</dbReference>
<dbReference type="GO" id="GO:0005524">
    <property type="term" value="F:ATP binding"/>
    <property type="evidence" value="ECO:0007669"/>
    <property type="project" value="UniProtKB-KW"/>
</dbReference>
<dbReference type="GO" id="GO:0042941">
    <property type="term" value="P:D-alanine transmembrane transport"/>
    <property type="evidence" value="ECO:0007669"/>
    <property type="project" value="TreeGrafter"/>
</dbReference>
<dbReference type="PANTHER" id="PTHR45772:SF11">
    <property type="entry name" value="HIGH-AFFINITY BRANCHED-CHAIN AMINO ACID TRANSPORT ATP-BINDING PROTEIN LIVG"/>
    <property type="match status" value="1"/>
</dbReference>
<name>A0A845SL09_9GAMM</name>
<dbReference type="InterPro" id="IPR003593">
    <property type="entry name" value="AAA+_ATPase"/>
</dbReference>
<reference evidence="9 10" key="2">
    <citation type="submission" date="2020-02" db="EMBL/GenBank/DDBJ databases">
        <title>The new genus of Enterobacteriales.</title>
        <authorList>
            <person name="Kim I.S."/>
        </authorList>
    </citation>
    <scope>NUCLEOTIDE SEQUENCE [LARGE SCALE GENOMIC DNA]</scope>
    <source>
        <strain evidence="9 10">SAP-6</strain>
    </source>
</reference>
<dbReference type="SUPFAM" id="SSF52540">
    <property type="entry name" value="P-loop containing nucleoside triphosphate hydrolases"/>
    <property type="match status" value="1"/>
</dbReference>
<evidence type="ECO:0000256" key="3">
    <source>
        <dbReference type="ARBA" id="ARBA00022741"/>
    </source>
</evidence>
<dbReference type="GO" id="GO:1903806">
    <property type="term" value="P:L-isoleucine import across plasma membrane"/>
    <property type="evidence" value="ECO:0007669"/>
    <property type="project" value="TreeGrafter"/>
</dbReference>
<organism evidence="9 10">
    <name type="scientific">Acerihabitans arboris</name>
    <dbReference type="NCBI Taxonomy" id="2691583"/>
    <lineage>
        <taxon>Bacteria</taxon>
        <taxon>Pseudomonadati</taxon>
        <taxon>Pseudomonadota</taxon>
        <taxon>Gammaproteobacteria</taxon>
        <taxon>Enterobacterales</taxon>
        <taxon>Pectobacteriaceae</taxon>
        <taxon>Acerihabitans</taxon>
    </lineage>
</organism>
<keyword evidence="10" id="KW-1185">Reference proteome</keyword>
<comment type="similarity">
    <text evidence="1">Belongs to the ABC transporter superfamily.</text>
</comment>
<accession>A0A845SL09</accession>
<dbReference type="RefSeq" id="WP_162366390.1">
    <property type="nucleotide sequence ID" value="NZ_WUBS01000008.1"/>
</dbReference>
<dbReference type="PROSITE" id="PS50893">
    <property type="entry name" value="ABC_TRANSPORTER_2"/>
    <property type="match status" value="1"/>
</dbReference>
<dbReference type="GO" id="GO:0015188">
    <property type="term" value="F:L-isoleucine transmembrane transporter activity"/>
    <property type="evidence" value="ECO:0007669"/>
    <property type="project" value="TreeGrafter"/>
</dbReference>
<feature type="domain" description="ABC transporter" evidence="8">
    <location>
        <begin position="10"/>
        <end position="288"/>
    </location>
</feature>
<dbReference type="GO" id="GO:0005886">
    <property type="term" value="C:plasma membrane"/>
    <property type="evidence" value="ECO:0007669"/>
    <property type="project" value="TreeGrafter"/>
</dbReference>
<evidence type="ECO:0000259" key="8">
    <source>
        <dbReference type="PROSITE" id="PS50893"/>
    </source>
</evidence>
<gene>
    <name evidence="9" type="ORF">GRH90_13070</name>
</gene>
<dbReference type="EMBL" id="WUBS01000008">
    <property type="protein sequence ID" value="NDL63676.1"/>
    <property type="molecule type" value="Genomic_DNA"/>
</dbReference>
<dbReference type="InterPro" id="IPR003439">
    <property type="entry name" value="ABC_transporter-like_ATP-bd"/>
</dbReference>
<dbReference type="GO" id="GO:1903805">
    <property type="term" value="P:L-valine import across plasma membrane"/>
    <property type="evidence" value="ECO:0007669"/>
    <property type="project" value="TreeGrafter"/>
</dbReference>
<dbReference type="GO" id="GO:0015192">
    <property type="term" value="F:L-phenylalanine transmembrane transporter activity"/>
    <property type="evidence" value="ECO:0007669"/>
    <property type="project" value="TreeGrafter"/>
</dbReference>
<dbReference type="Gene3D" id="3.40.50.300">
    <property type="entry name" value="P-loop containing nucleotide triphosphate hydrolases"/>
    <property type="match status" value="1"/>
</dbReference>
<sequence length="295" mass="32654">MSGTGSETILSVEHLMMHFGGIKALNDVNLAVKRGSITALIGPNGAGKTTVFNCLTGFYQATGGNIMLNTRGRPTNIIRVLGQKFRAADFIHPARLGRRIYYKMFGGTHLVNRAGLARTFQNIRLFREMSVVENLLVAQHMQVNRNLIAGVLNTPGYRRAESRALDRAFYWLEVVELLDCANRLAGEMSYGQQRRLEIARAMCTDPEVICLDEPAAGLNPVETRTLSRIIRLLRDRHGITVLLIEHDMGMVMEISDHIIVLDHGDVIATGTPRAIQANESVIAAYLGTDEEELAL</sequence>
<dbReference type="InterPro" id="IPR017871">
    <property type="entry name" value="ABC_transporter-like_CS"/>
</dbReference>
<dbReference type="AlphaFoldDB" id="A0A845SL09"/>
<evidence type="ECO:0000313" key="10">
    <source>
        <dbReference type="Proteomes" id="UP000461443"/>
    </source>
</evidence>
<dbReference type="GO" id="GO:0005304">
    <property type="term" value="F:L-valine transmembrane transporter activity"/>
    <property type="evidence" value="ECO:0007669"/>
    <property type="project" value="TreeGrafter"/>
</dbReference>
<dbReference type="PROSITE" id="PS00211">
    <property type="entry name" value="ABC_TRANSPORTER_1"/>
    <property type="match status" value="1"/>
</dbReference>
<dbReference type="InterPro" id="IPR032823">
    <property type="entry name" value="BCA_ABC_TP_C"/>
</dbReference>
<keyword evidence="2" id="KW-0813">Transport</keyword>
<dbReference type="Pfam" id="PF12399">
    <property type="entry name" value="BCA_ABC_TP_C"/>
    <property type="match status" value="1"/>
</dbReference>
<dbReference type="InterPro" id="IPR051120">
    <property type="entry name" value="ABC_AA/LPS_Transport"/>
</dbReference>
<evidence type="ECO:0000256" key="7">
    <source>
        <dbReference type="ARBA" id="ARBA00042258"/>
    </source>
</evidence>
<dbReference type="CDD" id="cd03219">
    <property type="entry name" value="ABC_Mj1267_LivG_branched"/>
    <property type="match status" value="1"/>
</dbReference>
<evidence type="ECO:0000256" key="1">
    <source>
        <dbReference type="ARBA" id="ARBA00005417"/>
    </source>
</evidence>
<dbReference type="Proteomes" id="UP000461443">
    <property type="component" value="Unassembled WGS sequence"/>
</dbReference>
<evidence type="ECO:0000256" key="5">
    <source>
        <dbReference type="ARBA" id="ARBA00022970"/>
    </source>
</evidence>
<reference evidence="9 10" key="1">
    <citation type="submission" date="2019-12" db="EMBL/GenBank/DDBJ databases">
        <authorList>
            <person name="Lee S.D."/>
        </authorList>
    </citation>
    <scope>NUCLEOTIDE SEQUENCE [LARGE SCALE GENOMIC DNA]</scope>
    <source>
        <strain evidence="9 10">SAP-6</strain>
    </source>
</reference>
<dbReference type="GO" id="GO:0015808">
    <property type="term" value="P:L-alanine transport"/>
    <property type="evidence" value="ECO:0007669"/>
    <property type="project" value="TreeGrafter"/>
</dbReference>
<keyword evidence="4 9" id="KW-0067">ATP-binding</keyword>
<evidence type="ECO:0000313" key="9">
    <source>
        <dbReference type="EMBL" id="NDL63676.1"/>
    </source>
</evidence>
<dbReference type="FunFam" id="3.40.50.300:FF:000317">
    <property type="entry name" value="Amino acid ABC transporter ATP-binding protein"/>
    <property type="match status" value="1"/>
</dbReference>
<dbReference type="PANTHER" id="PTHR45772">
    <property type="entry name" value="CONSERVED COMPONENT OF ABC TRANSPORTER FOR NATURAL AMINO ACIDS-RELATED"/>
    <property type="match status" value="1"/>
</dbReference>
<keyword evidence="3" id="KW-0547">Nucleotide-binding</keyword>
<dbReference type="InterPro" id="IPR027417">
    <property type="entry name" value="P-loop_NTPase"/>
</dbReference>
<protein>
    <recommendedName>
        <fullName evidence="6">High-affinity branched-chain amino acid transport ATP-binding protein LivG</fullName>
    </recommendedName>
    <alternativeName>
        <fullName evidence="7">LIV-I protein G</fullName>
    </alternativeName>
</protein>
<evidence type="ECO:0000256" key="6">
    <source>
        <dbReference type="ARBA" id="ARBA00041124"/>
    </source>
</evidence>
<proteinExistence type="inferred from homology"/>